<gene>
    <name evidence="11" type="ORF">SAMN04488071_2616</name>
</gene>
<dbReference type="EMBL" id="FNAK01000006">
    <property type="protein sequence ID" value="SDE33056.1"/>
    <property type="molecule type" value="Genomic_DNA"/>
</dbReference>
<dbReference type="InterPro" id="IPR010169">
    <property type="entry name" value="AcOrn-deacetyl"/>
</dbReference>
<dbReference type="GO" id="GO:0006526">
    <property type="term" value="P:L-arginine biosynthetic process"/>
    <property type="evidence" value="ECO:0007669"/>
    <property type="project" value="UniProtKB-KW"/>
</dbReference>
<dbReference type="InterPro" id="IPR011650">
    <property type="entry name" value="Peptidase_M20_dimer"/>
</dbReference>
<keyword evidence="4" id="KW-0055">Arginine biosynthesis</keyword>
<dbReference type="GO" id="GO:0046872">
    <property type="term" value="F:metal ion binding"/>
    <property type="evidence" value="ECO:0007669"/>
    <property type="project" value="UniProtKB-KW"/>
</dbReference>
<dbReference type="InterPro" id="IPR050072">
    <property type="entry name" value="Peptidase_M20A"/>
</dbReference>
<evidence type="ECO:0000256" key="2">
    <source>
        <dbReference type="ARBA" id="ARBA00005691"/>
    </source>
</evidence>
<evidence type="ECO:0000256" key="9">
    <source>
        <dbReference type="ARBA" id="ARBA00023285"/>
    </source>
</evidence>
<evidence type="ECO:0000256" key="4">
    <source>
        <dbReference type="ARBA" id="ARBA00022571"/>
    </source>
</evidence>
<evidence type="ECO:0000256" key="1">
    <source>
        <dbReference type="ARBA" id="ARBA00001947"/>
    </source>
</evidence>
<keyword evidence="3" id="KW-0963">Cytoplasm</keyword>
<dbReference type="Gene3D" id="3.40.630.10">
    <property type="entry name" value="Zn peptidases"/>
    <property type="match status" value="1"/>
</dbReference>
<keyword evidence="8" id="KW-0862">Zinc</keyword>
<dbReference type="InterPro" id="IPR001261">
    <property type="entry name" value="ArgE/DapE_CS"/>
</dbReference>
<evidence type="ECO:0000256" key="6">
    <source>
        <dbReference type="ARBA" id="ARBA00022723"/>
    </source>
</evidence>
<keyword evidence="6" id="KW-0479">Metal-binding</keyword>
<dbReference type="NCBIfam" id="NF005710">
    <property type="entry name" value="PRK07522.1"/>
    <property type="match status" value="1"/>
</dbReference>
<dbReference type="Pfam" id="PF01546">
    <property type="entry name" value="Peptidase_M20"/>
    <property type="match status" value="1"/>
</dbReference>
<name>A0A1G7C324_9PROT</name>
<evidence type="ECO:0000256" key="7">
    <source>
        <dbReference type="ARBA" id="ARBA00022801"/>
    </source>
</evidence>
<dbReference type="SUPFAM" id="SSF53187">
    <property type="entry name" value="Zn-dependent exopeptidases"/>
    <property type="match status" value="1"/>
</dbReference>
<dbReference type="PANTHER" id="PTHR43808">
    <property type="entry name" value="ACETYLORNITHINE DEACETYLASE"/>
    <property type="match status" value="1"/>
</dbReference>
<proteinExistence type="inferred from homology"/>
<dbReference type="InterPro" id="IPR036264">
    <property type="entry name" value="Bact_exopeptidase_dim_dom"/>
</dbReference>
<dbReference type="InterPro" id="IPR002933">
    <property type="entry name" value="Peptidase_M20"/>
</dbReference>
<sequence>MARETQNTQAILERLVGYDTTSRLSNLELINYIQSYLQSFDIESKIQFNDEKSKANIIATIGPNVPGGVVLSGHTDVVPVDGQDWATDPFTLTEKGGQLVGRGSADMKGFIASALAAVPQFKAANLKRPIHFAFTYDEEVGCLGIQSLLPVLKDQIAQPRLVVVGEPTSMQVANAHKGQYVSKTRIWGREAHSSRPEDGVNAVAVAAELITFIGSLAAKARIHGPHDDSFDPTYTSFNVGPIKGGSAFNIIPNYCEFDWEFRAVPNADPAATLKDYTDFLSDVINPHLEASFPECRAENAVWAYLPPLKAEPGSDAETLALALAGRNDTTVVAFGTEAGHIQSIDFPAVVCGPGDIAQAHKPNEFIDKSQLDACDAFMKRLADVLSA</sequence>
<dbReference type="Proteomes" id="UP000183685">
    <property type="component" value="Unassembled WGS sequence"/>
</dbReference>
<dbReference type="STRING" id="637679.GCA_001550055_03306"/>
<evidence type="ECO:0000313" key="12">
    <source>
        <dbReference type="Proteomes" id="UP000183685"/>
    </source>
</evidence>
<keyword evidence="7" id="KW-0378">Hydrolase</keyword>
<dbReference type="Pfam" id="PF07687">
    <property type="entry name" value="M20_dimer"/>
    <property type="match status" value="1"/>
</dbReference>
<organism evidence="11 12">
    <name type="scientific">Kordiimonas lacus</name>
    <dbReference type="NCBI Taxonomy" id="637679"/>
    <lineage>
        <taxon>Bacteria</taxon>
        <taxon>Pseudomonadati</taxon>
        <taxon>Pseudomonadota</taxon>
        <taxon>Alphaproteobacteria</taxon>
        <taxon>Kordiimonadales</taxon>
        <taxon>Kordiimonadaceae</taxon>
        <taxon>Kordiimonas</taxon>
    </lineage>
</organism>
<protein>
    <submittedName>
        <fullName evidence="11">Acetylornithine deacetylase</fullName>
    </submittedName>
</protein>
<accession>A0A1G7C324</accession>
<dbReference type="CDD" id="cd03894">
    <property type="entry name" value="M20_ArgE"/>
    <property type="match status" value="1"/>
</dbReference>
<comment type="cofactor">
    <cofactor evidence="1">
        <name>Zn(2+)</name>
        <dbReference type="ChEBI" id="CHEBI:29105"/>
    </cofactor>
</comment>
<dbReference type="GO" id="GO:0008777">
    <property type="term" value="F:acetylornithine deacetylase activity"/>
    <property type="evidence" value="ECO:0007669"/>
    <property type="project" value="TreeGrafter"/>
</dbReference>
<feature type="domain" description="Peptidase M20 dimerisation" evidence="10">
    <location>
        <begin position="175"/>
        <end position="282"/>
    </location>
</feature>
<keyword evidence="12" id="KW-1185">Reference proteome</keyword>
<evidence type="ECO:0000313" key="11">
    <source>
        <dbReference type="EMBL" id="SDE33056.1"/>
    </source>
</evidence>
<dbReference type="AlphaFoldDB" id="A0A1G7C324"/>
<evidence type="ECO:0000256" key="5">
    <source>
        <dbReference type="ARBA" id="ARBA00022605"/>
    </source>
</evidence>
<keyword evidence="5" id="KW-0028">Amino-acid biosynthesis</keyword>
<dbReference type="Gene3D" id="3.30.70.360">
    <property type="match status" value="1"/>
</dbReference>
<reference evidence="11 12" key="1">
    <citation type="submission" date="2016-10" db="EMBL/GenBank/DDBJ databases">
        <authorList>
            <person name="de Groot N.N."/>
        </authorList>
    </citation>
    <scope>NUCLEOTIDE SEQUENCE [LARGE SCALE GENOMIC DNA]</scope>
    <source>
        <strain evidence="11 12">CGMCC 1.9109</strain>
    </source>
</reference>
<dbReference type="SUPFAM" id="SSF55031">
    <property type="entry name" value="Bacterial exopeptidase dimerisation domain"/>
    <property type="match status" value="1"/>
</dbReference>
<comment type="similarity">
    <text evidence="2">Belongs to the peptidase M20A family. ArgE subfamily.</text>
</comment>
<evidence type="ECO:0000259" key="10">
    <source>
        <dbReference type="Pfam" id="PF07687"/>
    </source>
</evidence>
<dbReference type="PANTHER" id="PTHR43808:SF31">
    <property type="entry name" value="N-ACETYL-L-CITRULLINE DEACETYLASE"/>
    <property type="match status" value="1"/>
</dbReference>
<keyword evidence="9" id="KW-0170">Cobalt</keyword>
<dbReference type="NCBIfam" id="TIGR01892">
    <property type="entry name" value="AcOrn-deacetyl"/>
    <property type="match status" value="1"/>
</dbReference>
<dbReference type="PROSITE" id="PS00759">
    <property type="entry name" value="ARGE_DAPE_CPG2_2"/>
    <property type="match status" value="1"/>
</dbReference>
<evidence type="ECO:0000256" key="8">
    <source>
        <dbReference type="ARBA" id="ARBA00022833"/>
    </source>
</evidence>
<evidence type="ECO:0000256" key="3">
    <source>
        <dbReference type="ARBA" id="ARBA00022490"/>
    </source>
</evidence>